<keyword evidence="2" id="KW-0169">Cobalamin biosynthesis</keyword>
<keyword evidence="3" id="KW-0560">Oxidoreductase</keyword>
<dbReference type="GO" id="GO:0009236">
    <property type="term" value="P:cobalamin biosynthetic process"/>
    <property type="evidence" value="ECO:0007669"/>
    <property type="project" value="UniProtKB-UniPathway"/>
</dbReference>
<dbReference type="AlphaFoldDB" id="A0A533QF98"/>
<dbReference type="PANTHER" id="PTHR36925:SF1">
    <property type="entry name" value="COBALT-PRECORRIN-6A REDUCTASE"/>
    <property type="match status" value="1"/>
</dbReference>
<comment type="caution">
    <text evidence="4">The sequence shown here is derived from an EMBL/GenBank/DDBJ whole genome shotgun (WGS) entry which is preliminary data.</text>
</comment>
<dbReference type="PROSITE" id="PS51014">
    <property type="entry name" value="COBK_CBIJ"/>
    <property type="match status" value="1"/>
</dbReference>
<proteinExistence type="predicted"/>
<dbReference type="NCBIfam" id="TIGR00715">
    <property type="entry name" value="precor6x_red"/>
    <property type="match status" value="1"/>
</dbReference>
<dbReference type="UniPathway" id="UPA00148"/>
<evidence type="ECO:0000313" key="5">
    <source>
        <dbReference type="Proteomes" id="UP000319783"/>
    </source>
</evidence>
<organism evidence="4 5">
    <name type="scientific">Candidatus Jettenia ecosi</name>
    <dbReference type="NCBI Taxonomy" id="2494326"/>
    <lineage>
        <taxon>Bacteria</taxon>
        <taxon>Pseudomonadati</taxon>
        <taxon>Planctomycetota</taxon>
        <taxon>Candidatus Brocadiia</taxon>
        <taxon>Candidatus Brocadiales</taxon>
        <taxon>Candidatus Brocadiaceae</taxon>
        <taxon>Candidatus Jettenia</taxon>
    </lineage>
</organism>
<evidence type="ECO:0000256" key="1">
    <source>
        <dbReference type="ARBA" id="ARBA00004953"/>
    </source>
</evidence>
<evidence type="ECO:0000256" key="2">
    <source>
        <dbReference type="ARBA" id="ARBA00022573"/>
    </source>
</evidence>
<reference evidence="4 5" key="1">
    <citation type="submission" date="2019-04" db="EMBL/GenBank/DDBJ databases">
        <title>Genome of a novel bacterium Candidatus Jettenia ecosi reconstructed from metagenome of an anammox bioreactor.</title>
        <authorList>
            <person name="Mardanov A.V."/>
            <person name="Beletsky A.V."/>
            <person name="Ravin N.V."/>
            <person name="Botchkova E.A."/>
            <person name="Litti Y.V."/>
            <person name="Nozhevnikova A.N."/>
        </authorList>
    </citation>
    <scope>NUCLEOTIDE SEQUENCE [LARGE SCALE GENOMIC DNA]</scope>
    <source>
        <strain evidence="4">J2</strain>
    </source>
</reference>
<evidence type="ECO:0000313" key="4">
    <source>
        <dbReference type="EMBL" id="TLD43443.1"/>
    </source>
</evidence>
<dbReference type="EMBL" id="SULG01000003">
    <property type="protein sequence ID" value="TLD43443.1"/>
    <property type="molecule type" value="Genomic_DNA"/>
</dbReference>
<protein>
    <submittedName>
        <fullName evidence="4">Cobalt-precorrin-6x reductase</fullName>
    </submittedName>
</protein>
<name>A0A533QF98_9BACT</name>
<gene>
    <name evidence="4" type="ORF">JETT_0261</name>
</gene>
<accession>A0A533QF98</accession>
<dbReference type="Proteomes" id="UP000319783">
    <property type="component" value="Unassembled WGS sequence"/>
</dbReference>
<dbReference type="GO" id="GO:0016994">
    <property type="term" value="F:precorrin-6A reductase activity"/>
    <property type="evidence" value="ECO:0007669"/>
    <property type="project" value="InterPro"/>
</dbReference>
<dbReference type="Pfam" id="PF02571">
    <property type="entry name" value="CbiJ"/>
    <property type="match status" value="1"/>
</dbReference>
<dbReference type="Gene3D" id="3.40.50.720">
    <property type="entry name" value="NAD(P)-binding Rossmann-like Domain"/>
    <property type="match status" value="1"/>
</dbReference>
<comment type="pathway">
    <text evidence="1">Cofactor biosynthesis; adenosylcobalamin biosynthesis.</text>
</comment>
<evidence type="ECO:0000256" key="3">
    <source>
        <dbReference type="ARBA" id="ARBA00023002"/>
    </source>
</evidence>
<sequence>MILVLSGTEEGKEIVRSLYKEGFSLLTTVATEYGKKVFERMGLETVCLQGRLDANGFAQLIKEREIDTVVDATHPYAVQVSQNAIDACKKTNTRYLRFERQKREISDHPLIHKIKTIEDAVDKARSLGKNIFLTTGVSSVDKFIRLKGEKEVYVRILPIPEHIAFCLDSGVPPMNIIAMHGPFSEDLNRAMFSQYKINTMVTKDSGDTGGAFEKIHAALSEGIDTIVIERPEIEFPKVYSSVHEVINSVKIRERC</sequence>
<dbReference type="PANTHER" id="PTHR36925">
    <property type="entry name" value="COBALT-PRECORRIN-6A REDUCTASE"/>
    <property type="match status" value="1"/>
</dbReference>
<dbReference type="InterPro" id="IPR003723">
    <property type="entry name" value="Precorrin-6x_reduct"/>
</dbReference>